<organism evidence="1 2">
    <name type="scientific">Rothia aeria</name>
    <dbReference type="NCBI Taxonomy" id="172042"/>
    <lineage>
        <taxon>Bacteria</taxon>
        <taxon>Bacillati</taxon>
        <taxon>Actinomycetota</taxon>
        <taxon>Actinomycetes</taxon>
        <taxon>Micrococcales</taxon>
        <taxon>Micrococcaceae</taxon>
        <taxon>Rothia</taxon>
    </lineage>
</organism>
<gene>
    <name evidence="1" type="ORF">RA11412_0350</name>
</gene>
<proteinExistence type="predicted"/>
<sequence>MRQQQPGLPPVQALALLVPVVLLVLAAGEQLVALAEAAVEWRLPVALAVEAAEAAVE</sequence>
<dbReference type="AlphaFoldDB" id="A0A2Z5R186"/>
<evidence type="ECO:0000313" key="2">
    <source>
        <dbReference type="Proteomes" id="UP000250241"/>
    </source>
</evidence>
<dbReference type="KEGG" id="raj:RA11412_0350"/>
<protein>
    <submittedName>
        <fullName evidence="1">Uncharacterized protein</fullName>
    </submittedName>
</protein>
<accession>A0A2Z5R186</accession>
<evidence type="ECO:0000313" key="1">
    <source>
        <dbReference type="EMBL" id="BAV86649.1"/>
    </source>
</evidence>
<reference evidence="1 2" key="1">
    <citation type="submission" date="2016-10" db="EMBL/GenBank/DDBJ databases">
        <title>Genome sequence of Rothia aeria strain JCM11412.</title>
        <authorList>
            <person name="Nambu T."/>
        </authorList>
    </citation>
    <scope>NUCLEOTIDE SEQUENCE [LARGE SCALE GENOMIC DNA]</scope>
    <source>
        <strain evidence="1 2">JCM 11412</strain>
    </source>
</reference>
<dbReference type="Proteomes" id="UP000250241">
    <property type="component" value="Chromosome"/>
</dbReference>
<dbReference type="EMBL" id="AP017895">
    <property type="protein sequence ID" value="BAV86649.1"/>
    <property type="molecule type" value="Genomic_DNA"/>
</dbReference>
<name>A0A2Z5R186_9MICC</name>
<keyword evidence="2" id="KW-1185">Reference proteome</keyword>